<dbReference type="InterPro" id="IPR038989">
    <property type="entry name" value="UbiJ"/>
</dbReference>
<reference evidence="3 4" key="1">
    <citation type="submission" date="2015-11" db="EMBL/GenBank/DDBJ databases">
        <title>Genomic analysis of 38 Legionella species identifies large and diverse effector repertoires.</title>
        <authorList>
            <person name="Burstein D."/>
            <person name="Amaro F."/>
            <person name="Zusman T."/>
            <person name="Lifshitz Z."/>
            <person name="Cohen O."/>
            <person name="Gilbert J.A."/>
            <person name="Pupko T."/>
            <person name="Shuman H.A."/>
            <person name="Segal G."/>
        </authorList>
    </citation>
    <scope>NUCLEOTIDE SEQUENCE [LARGE SCALE GENOMIC DNA]</scope>
    <source>
        <strain evidence="3 4">ATCC 49505</strain>
    </source>
</reference>
<dbReference type="RefSeq" id="WP_058529925.1">
    <property type="nucleotide sequence ID" value="NZ_CAAAHZ010000001.1"/>
</dbReference>
<dbReference type="UniPathway" id="UPA00232"/>
<keyword evidence="1" id="KW-0963">Cytoplasm</keyword>
<keyword evidence="4" id="KW-1185">Reference proteome</keyword>
<dbReference type="PANTHER" id="PTHR38693:SF1">
    <property type="entry name" value="UBIQUINONE BIOSYNTHESIS ACCESSORY FACTOR UBIJ"/>
    <property type="match status" value="1"/>
</dbReference>
<dbReference type="Pfam" id="PF02036">
    <property type="entry name" value="SCP2"/>
    <property type="match status" value="1"/>
</dbReference>
<dbReference type="InterPro" id="IPR036527">
    <property type="entry name" value="SCP2_sterol-bd_dom_sf"/>
</dbReference>
<comment type="pathway">
    <text evidence="1">Cofactor biosynthesis; ubiquinone biosynthesis.</text>
</comment>
<accession>A0A0W0VI39</accession>
<dbReference type="STRING" id="45068.Llon_1952"/>
<feature type="domain" description="SCP2" evidence="2">
    <location>
        <begin position="14"/>
        <end position="113"/>
    </location>
</feature>
<comment type="similarity">
    <text evidence="1">Belongs to the UbiJ family.</text>
</comment>
<evidence type="ECO:0000256" key="1">
    <source>
        <dbReference type="HAMAP-Rule" id="MF_02215"/>
    </source>
</evidence>
<dbReference type="EMBL" id="LNYK01000033">
    <property type="protein sequence ID" value="KTD19780.1"/>
    <property type="molecule type" value="Genomic_DNA"/>
</dbReference>
<evidence type="ECO:0000259" key="2">
    <source>
        <dbReference type="Pfam" id="PF02036"/>
    </source>
</evidence>
<comment type="function">
    <text evidence="1">Required for ubiquinone (coenzyme Q) biosynthesis. Binds hydrophobic ubiquinone biosynthetic intermediates via its SCP2 domain and is essential for the stability of the Ubi complex. May constitute a docking platform where Ubi enzymes assemble and access their SCP2-bound polyprenyl substrates.</text>
</comment>
<proteinExistence type="inferred from homology"/>
<gene>
    <name evidence="1" type="primary">ubiJ</name>
    <name evidence="3" type="ORF">Llon_1952</name>
</gene>
<organism evidence="3 4">
    <name type="scientific">Legionella londiniensis</name>
    <dbReference type="NCBI Taxonomy" id="45068"/>
    <lineage>
        <taxon>Bacteria</taxon>
        <taxon>Pseudomonadati</taxon>
        <taxon>Pseudomonadota</taxon>
        <taxon>Gammaproteobacteria</taxon>
        <taxon>Legionellales</taxon>
        <taxon>Legionellaceae</taxon>
        <taxon>Legionella</taxon>
    </lineage>
</organism>
<dbReference type="SUPFAM" id="SSF55718">
    <property type="entry name" value="SCP-like"/>
    <property type="match status" value="1"/>
</dbReference>
<sequence length="205" mass="23486">MIKKYTLNALQKAINQILLFDETRPERIRALHGKVIKIVIAPLNVHFFIHFADYEIQLLADYEGSVDTTILSSPLGLIRLSLLPASKVRSLFNDQITIIGDAELGREVKKLFDEIDIDWEGHLAQFTGDVVAHQLGSFVRRGLAFKNQVSKSMQQNLIEYLQEELRLFPPREEIEDFFADVDELALQVERLAAHINQLTVNDEIF</sequence>
<comment type="subcellular location">
    <subcellularLocation>
        <location evidence="1">Cytoplasm</location>
    </subcellularLocation>
</comment>
<dbReference type="GO" id="GO:0005737">
    <property type="term" value="C:cytoplasm"/>
    <property type="evidence" value="ECO:0007669"/>
    <property type="project" value="UniProtKB-SubCell"/>
</dbReference>
<evidence type="ECO:0000313" key="4">
    <source>
        <dbReference type="Proteomes" id="UP000054997"/>
    </source>
</evidence>
<dbReference type="HAMAP" id="MF_02215">
    <property type="entry name" value="UbiJ"/>
    <property type="match status" value="1"/>
</dbReference>
<keyword evidence="1" id="KW-0831">Ubiquinone biosynthesis</keyword>
<dbReference type="OrthoDB" id="9796077at2"/>
<dbReference type="Proteomes" id="UP000054997">
    <property type="component" value="Unassembled WGS sequence"/>
</dbReference>
<dbReference type="PANTHER" id="PTHR38693">
    <property type="entry name" value="UBIQUINONE BIOSYNTHESIS PROTEIN UBIJ"/>
    <property type="match status" value="1"/>
</dbReference>
<protein>
    <recommendedName>
        <fullName evidence="1">Ubiquinone biosynthesis accessory factor UbiJ</fullName>
    </recommendedName>
</protein>
<dbReference type="GO" id="GO:0006744">
    <property type="term" value="P:ubiquinone biosynthetic process"/>
    <property type="evidence" value="ECO:0007669"/>
    <property type="project" value="UniProtKB-UniRule"/>
</dbReference>
<dbReference type="InterPro" id="IPR003033">
    <property type="entry name" value="SCP2_sterol-bd_dom"/>
</dbReference>
<dbReference type="AlphaFoldDB" id="A0A0W0VI39"/>
<name>A0A0W0VI39_9GAMM</name>
<comment type="caution">
    <text evidence="3">The sequence shown here is derived from an EMBL/GenBank/DDBJ whole genome shotgun (WGS) entry which is preliminary data.</text>
</comment>
<dbReference type="PATRIC" id="fig|45068.5.peg.2124"/>
<evidence type="ECO:0000313" key="3">
    <source>
        <dbReference type="EMBL" id="KTD19780.1"/>
    </source>
</evidence>